<dbReference type="EMBL" id="JBCAWK010000007">
    <property type="protein sequence ID" value="KAK8853500.1"/>
    <property type="molecule type" value="Genomic_DNA"/>
</dbReference>
<dbReference type="KEGG" id="kne:92181465"/>
<evidence type="ECO:0000313" key="8">
    <source>
        <dbReference type="EMBL" id="KAK8853500.1"/>
    </source>
</evidence>
<comment type="caution">
    <text evidence="8">The sequence shown here is derived from an EMBL/GenBank/DDBJ whole genome shotgun (WGS) entry which is preliminary data.</text>
</comment>
<protein>
    <recommendedName>
        <fullName evidence="7">Aminotransferase class I/classII large domain-containing protein</fullName>
    </recommendedName>
</protein>
<dbReference type="InterPro" id="IPR015424">
    <property type="entry name" value="PyrdxlP-dep_Trfase"/>
</dbReference>
<evidence type="ECO:0000256" key="5">
    <source>
        <dbReference type="ARBA" id="ARBA00022898"/>
    </source>
</evidence>
<dbReference type="GO" id="GO:0047536">
    <property type="term" value="F:2-aminoadipate transaminase activity"/>
    <property type="evidence" value="ECO:0007669"/>
    <property type="project" value="TreeGrafter"/>
</dbReference>
<organism evidence="8 9">
    <name type="scientific">Kwoniella newhampshirensis</name>
    <dbReference type="NCBI Taxonomy" id="1651941"/>
    <lineage>
        <taxon>Eukaryota</taxon>
        <taxon>Fungi</taxon>
        <taxon>Dikarya</taxon>
        <taxon>Basidiomycota</taxon>
        <taxon>Agaricomycotina</taxon>
        <taxon>Tremellomycetes</taxon>
        <taxon>Tremellales</taxon>
        <taxon>Cryptococcaceae</taxon>
        <taxon>Kwoniella</taxon>
    </lineage>
</organism>
<feature type="region of interest" description="Disordered" evidence="6">
    <location>
        <begin position="462"/>
        <end position="482"/>
    </location>
</feature>
<dbReference type="PANTHER" id="PTHR42790:SF21">
    <property type="entry name" value="AROMATIC_AMINOADIPATE AMINOTRANSFERASE 1"/>
    <property type="match status" value="1"/>
</dbReference>
<proteinExistence type="inferred from homology"/>
<dbReference type="CDD" id="cd00609">
    <property type="entry name" value="AAT_like"/>
    <property type="match status" value="1"/>
</dbReference>
<feature type="domain" description="Aminotransferase class I/classII large" evidence="7">
    <location>
        <begin position="104"/>
        <end position="469"/>
    </location>
</feature>
<evidence type="ECO:0000256" key="2">
    <source>
        <dbReference type="ARBA" id="ARBA00007441"/>
    </source>
</evidence>
<evidence type="ECO:0000259" key="7">
    <source>
        <dbReference type="Pfam" id="PF00155"/>
    </source>
</evidence>
<keyword evidence="9" id="KW-1185">Reference proteome</keyword>
<dbReference type="InterPro" id="IPR015421">
    <property type="entry name" value="PyrdxlP-dep_Trfase_major"/>
</dbReference>
<accession>A0AAW0Z1A9</accession>
<dbReference type="InterPro" id="IPR050859">
    <property type="entry name" value="Class-I_PLP-dep_aminotransf"/>
</dbReference>
<evidence type="ECO:0000256" key="4">
    <source>
        <dbReference type="ARBA" id="ARBA00022679"/>
    </source>
</evidence>
<comment type="cofactor">
    <cofactor evidence="1">
        <name>pyridoxal 5'-phosphate</name>
        <dbReference type="ChEBI" id="CHEBI:597326"/>
    </cofactor>
</comment>
<dbReference type="AlphaFoldDB" id="A0AAW0Z1A9"/>
<keyword evidence="4" id="KW-0808">Transferase</keyword>
<evidence type="ECO:0000313" key="9">
    <source>
        <dbReference type="Proteomes" id="UP001388673"/>
    </source>
</evidence>
<evidence type="ECO:0000256" key="3">
    <source>
        <dbReference type="ARBA" id="ARBA00022576"/>
    </source>
</evidence>
<gene>
    <name evidence="8" type="ORF">IAR55_004207</name>
</gene>
<keyword evidence="3" id="KW-0032">Aminotransferase</keyword>
<evidence type="ECO:0000256" key="6">
    <source>
        <dbReference type="SAM" id="MobiDB-lite"/>
    </source>
</evidence>
<dbReference type="GO" id="GO:0009074">
    <property type="term" value="P:aromatic amino acid family catabolic process"/>
    <property type="evidence" value="ECO:0007669"/>
    <property type="project" value="TreeGrafter"/>
</dbReference>
<dbReference type="GO" id="GO:0019878">
    <property type="term" value="P:lysine biosynthetic process via aminoadipic acid"/>
    <property type="evidence" value="ECO:0007669"/>
    <property type="project" value="TreeGrafter"/>
</dbReference>
<dbReference type="Proteomes" id="UP001388673">
    <property type="component" value="Unassembled WGS sequence"/>
</dbReference>
<sequence length="482" mass="53697">MPSIDLKPAPIDFSKYLSKESTGRKRSQLKELRPYFEIPGMISFGVGIPHPSTWPVNGMTLSIPFAEKSVFIPGYGSRSTSDMLPVEPFSEPLKDEPLRPDLSSELQYSATYGTPHLLSWIKEHVQRIHSPQYDEWVNLCTAGNTDGVDGIMRAVFDRGDYMLVEEFAYPGLLSPAATLGIRTLGVPLDAEGVNPVAMDEILSNWNEEERGGPRPKMIVIVPTCSNPAGVTIPAHRKREIYAVCRKWDLLICEDDPYCFLQIRPNGADSPIVPSFLSLDTDGRVVRVDSFSKIVAPGSRLGFITGHKELVEKIMNTRESATQCPSGFSIAAISAILRAWGSHEGFEKKYIPYISDIYAKRCLSMIDLLNKYVPSSTIEIPAPAGGMFLWVRLKIESHPSFVNSSTSDPETISKEVFASMIEEKVLMAPSEFFKAPSLAKWTREEEAKRIYVRISFSLPPPEEMEEGAKRMGKALAKQWGVEQ</sequence>
<dbReference type="RefSeq" id="XP_066802686.1">
    <property type="nucleotide sequence ID" value="XM_066947307.1"/>
</dbReference>
<dbReference type="GO" id="GO:0006571">
    <property type="term" value="P:tyrosine biosynthetic process"/>
    <property type="evidence" value="ECO:0007669"/>
    <property type="project" value="TreeGrafter"/>
</dbReference>
<dbReference type="GO" id="GO:0030170">
    <property type="term" value="F:pyridoxal phosphate binding"/>
    <property type="evidence" value="ECO:0007669"/>
    <property type="project" value="InterPro"/>
</dbReference>
<dbReference type="GeneID" id="92181465"/>
<comment type="similarity">
    <text evidence="2">Belongs to the class-I pyridoxal-phosphate-dependent aminotransferase family.</text>
</comment>
<dbReference type="InterPro" id="IPR004839">
    <property type="entry name" value="Aminotransferase_I/II_large"/>
</dbReference>
<dbReference type="Gene3D" id="3.40.640.10">
    <property type="entry name" value="Type I PLP-dependent aspartate aminotransferase-like (Major domain)"/>
    <property type="match status" value="1"/>
</dbReference>
<reference evidence="8 9" key="1">
    <citation type="journal article" date="2024" name="bioRxiv">
        <title>Comparative genomics of Cryptococcus and Kwoniella reveals pathogenesis evolution and contrasting karyotype dynamics via intercentromeric recombination or chromosome fusion.</title>
        <authorList>
            <person name="Coelho M.A."/>
            <person name="David-Palma M."/>
            <person name="Shea T."/>
            <person name="Bowers K."/>
            <person name="McGinley-Smith S."/>
            <person name="Mohammad A.W."/>
            <person name="Gnirke A."/>
            <person name="Yurkov A.M."/>
            <person name="Nowrousian M."/>
            <person name="Sun S."/>
            <person name="Cuomo C.A."/>
            <person name="Heitman J."/>
        </authorList>
    </citation>
    <scope>NUCLEOTIDE SEQUENCE [LARGE SCALE GENOMIC DNA]</scope>
    <source>
        <strain evidence="8 9">CBS 13917</strain>
    </source>
</reference>
<dbReference type="GO" id="GO:0008793">
    <property type="term" value="F:aromatic-amino-acid transaminase activity"/>
    <property type="evidence" value="ECO:0007669"/>
    <property type="project" value="TreeGrafter"/>
</dbReference>
<keyword evidence="5" id="KW-0663">Pyridoxal phosphate</keyword>
<name>A0AAW0Z1A9_9TREE</name>
<evidence type="ECO:0000256" key="1">
    <source>
        <dbReference type="ARBA" id="ARBA00001933"/>
    </source>
</evidence>
<dbReference type="PANTHER" id="PTHR42790">
    <property type="entry name" value="AMINOTRANSFERASE"/>
    <property type="match status" value="1"/>
</dbReference>
<dbReference type="SUPFAM" id="SSF53383">
    <property type="entry name" value="PLP-dependent transferases"/>
    <property type="match status" value="1"/>
</dbReference>
<dbReference type="Pfam" id="PF00155">
    <property type="entry name" value="Aminotran_1_2"/>
    <property type="match status" value="1"/>
</dbReference>